<keyword evidence="2" id="KW-0812">Transmembrane</keyword>
<evidence type="ECO:0000313" key="5">
    <source>
        <dbReference type="Proteomes" id="UP000184216"/>
    </source>
</evidence>
<evidence type="ECO:0000313" key="6">
    <source>
        <dbReference type="Proteomes" id="UP000198431"/>
    </source>
</evidence>
<dbReference type="AlphaFoldDB" id="A0AB36NZQ8"/>
<evidence type="ECO:0000256" key="1">
    <source>
        <dbReference type="SAM" id="MobiDB-lite"/>
    </source>
</evidence>
<keyword evidence="2" id="KW-1133">Transmembrane helix</keyword>
<name>A0AB36NZQ8_9FLAO</name>
<reference evidence="4 5" key="2">
    <citation type="submission" date="2016-11" db="EMBL/GenBank/DDBJ databases">
        <authorList>
            <person name="Varghese N."/>
            <person name="Submissions S."/>
        </authorList>
    </citation>
    <scope>NUCLEOTIDE SEQUENCE [LARGE SCALE GENOMIC DNA]</scope>
    <source>
        <strain evidence="4 5">DSM 6368</strain>
    </source>
</reference>
<dbReference type="Proteomes" id="UP000198431">
    <property type="component" value="Unassembled WGS sequence"/>
</dbReference>
<proteinExistence type="predicted"/>
<comment type="caution">
    <text evidence="3">The sequence shown here is derived from an EMBL/GenBank/DDBJ whole genome shotgun (WGS) entry which is preliminary data.</text>
</comment>
<dbReference type="Proteomes" id="UP000184216">
    <property type="component" value="Unassembled WGS sequence"/>
</dbReference>
<feature type="region of interest" description="Disordered" evidence="1">
    <location>
        <begin position="138"/>
        <end position="158"/>
    </location>
</feature>
<evidence type="ECO:0000256" key="2">
    <source>
        <dbReference type="SAM" id="Phobius"/>
    </source>
</evidence>
<feature type="transmembrane region" description="Helical" evidence="2">
    <location>
        <begin position="201"/>
        <end position="220"/>
    </location>
</feature>
<feature type="compositionally biased region" description="Basic and acidic residues" evidence="1">
    <location>
        <begin position="147"/>
        <end position="158"/>
    </location>
</feature>
<keyword evidence="5" id="KW-1185">Reference proteome</keyword>
<keyword evidence="2" id="KW-0472">Membrane</keyword>
<protein>
    <submittedName>
        <fullName evidence="3">Uncharacterized protein</fullName>
    </submittedName>
</protein>
<sequence length="323" mass="37727">MQKITFKDYEKAIRSKYLIEKDGEYAKHFNPTAQANLRDLCWERFKENENKDDSSTFFSFFTFSFELDGVTKKKLRDETDRFRTIASFYLKEEKKTASRYAVELAAILVDFQPRPFKKFREAGIILPEKPIDAPKVPFAFDNNTDNEQEHENEGNEDYKENYDENQNIFDDALIANNQLGFIGNFKNKFSKKFSKKLKKTIIAMIVIFCMIGTAVCLFFFKKGCMQWSDNHYELVYCDKPMEGNLNEVILRDDNLLNFKKLIVCDTTTCFKPDGEAIVWYAKTGDKADFFNSNGNGRHPETKRSLRPITEYIKGKYKGDCPTK</sequence>
<organism evidence="3 6">
    <name type="scientific">Flavobacterium pectinovorum</name>
    <dbReference type="NCBI Taxonomy" id="29533"/>
    <lineage>
        <taxon>Bacteria</taxon>
        <taxon>Pseudomonadati</taxon>
        <taxon>Bacteroidota</taxon>
        <taxon>Flavobacteriia</taxon>
        <taxon>Flavobacteriales</taxon>
        <taxon>Flavobacteriaceae</taxon>
        <taxon>Flavobacterium</taxon>
    </lineage>
</organism>
<dbReference type="RefSeq" id="WP_073393837.1">
    <property type="nucleotide sequence ID" value="NZ_FRBX01000001.1"/>
</dbReference>
<accession>A0AB36NZQ8</accession>
<evidence type="ECO:0000313" key="4">
    <source>
        <dbReference type="EMBL" id="SHL54196.1"/>
    </source>
</evidence>
<dbReference type="EMBL" id="FRBX01000001">
    <property type="protein sequence ID" value="SHL54196.1"/>
    <property type="molecule type" value="Genomic_DNA"/>
</dbReference>
<gene>
    <name evidence="3" type="ORF">B0A72_12555</name>
    <name evidence="4" type="ORF">SAMN05444387_0857</name>
</gene>
<dbReference type="EMBL" id="MUHB01000010">
    <property type="protein sequence ID" value="OXB04325.1"/>
    <property type="molecule type" value="Genomic_DNA"/>
</dbReference>
<reference evidence="3 6" key="1">
    <citation type="submission" date="2016-11" db="EMBL/GenBank/DDBJ databases">
        <title>Whole genomes of Flavobacteriaceae.</title>
        <authorList>
            <person name="Stine C."/>
            <person name="Li C."/>
            <person name="Tadesse D."/>
        </authorList>
    </citation>
    <scope>NUCLEOTIDE SEQUENCE [LARGE SCALE GENOMIC DNA]</scope>
    <source>
        <strain evidence="3 6">ATCC 19366</strain>
    </source>
</reference>
<evidence type="ECO:0000313" key="3">
    <source>
        <dbReference type="EMBL" id="OXB04325.1"/>
    </source>
</evidence>